<accession>A0A1G9XV50</accession>
<dbReference type="AlphaFoldDB" id="A0A1G9XV50"/>
<organism evidence="1 2">
    <name type="scientific">Dendrosporobacter quercicolus</name>
    <dbReference type="NCBI Taxonomy" id="146817"/>
    <lineage>
        <taxon>Bacteria</taxon>
        <taxon>Bacillati</taxon>
        <taxon>Bacillota</taxon>
        <taxon>Negativicutes</taxon>
        <taxon>Selenomonadales</taxon>
        <taxon>Sporomusaceae</taxon>
        <taxon>Dendrosporobacter</taxon>
    </lineage>
</organism>
<evidence type="ECO:0008006" key="3">
    <source>
        <dbReference type="Google" id="ProtNLM"/>
    </source>
</evidence>
<dbReference type="PANTHER" id="PTHR36456:SF1">
    <property type="entry name" value="UPF0232 PROTEIN SCO3875"/>
    <property type="match status" value="1"/>
</dbReference>
<gene>
    <name evidence="1" type="ORF">SAMN04488502_11049</name>
</gene>
<evidence type="ECO:0000313" key="2">
    <source>
        <dbReference type="Proteomes" id="UP000214880"/>
    </source>
</evidence>
<keyword evidence="2" id="KW-1185">Reference proteome</keyword>
<reference evidence="1 2" key="1">
    <citation type="submission" date="2016-10" db="EMBL/GenBank/DDBJ databases">
        <authorList>
            <person name="de Groot N.N."/>
        </authorList>
    </citation>
    <scope>NUCLEOTIDE SEQUENCE [LARGE SCALE GENOMIC DNA]</scope>
    <source>
        <strain evidence="1 2">DSM 1736</strain>
    </source>
</reference>
<evidence type="ECO:0000313" key="1">
    <source>
        <dbReference type="EMBL" id="SDN00361.1"/>
    </source>
</evidence>
<proteinExistence type="predicted"/>
<dbReference type="PANTHER" id="PTHR36456">
    <property type="entry name" value="UPF0232 PROTEIN SCO3875"/>
    <property type="match status" value="1"/>
</dbReference>
<dbReference type="STRING" id="146817.SAMN04488502_11049"/>
<sequence>MNQLRDILPSTLQNLGLAKRYNTESAILHWPEIVGKDIAVHAVPTSVQRGTLLIAVNNSVWCHHLSMMKEEIIYKLNAFIGEKAIIDIRFQAGYLKKDKNTNQDEEKLETINQKLRFIQLDESELQQASDLAKHTAETKLRQKIFKIIKKHLAFKKLKKLNNWHKCATCESLCPKELTYCSVCSLENREVKLSNIRQLLTEAPWLTYAELCKYLECLPEEFIRAKTALTVFLANEINSGRSENLQVLTLVMLVTGAKPEDVTENLTKKTLDKFRRKSYVSTPRI</sequence>
<dbReference type="Pfam" id="PF05258">
    <property type="entry name" value="DciA"/>
    <property type="match status" value="1"/>
</dbReference>
<dbReference type="InterPro" id="IPR007922">
    <property type="entry name" value="DciA-like"/>
</dbReference>
<dbReference type="Proteomes" id="UP000214880">
    <property type="component" value="Unassembled WGS sequence"/>
</dbReference>
<dbReference type="EMBL" id="FNHB01000010">
    <property type="protein sequence ID" value="SDN00361.1"/>
    <property type="molecule type" value="Genomic_DNA"/>
</dbReference>
<name>A0A1G9XV50_9FIRM</name>
<protein>
    <recommendedName>
        <fullName evidence="3">DUF721 domain-containing protein</fullName>
    </recommendedName>
</protein>